<dbReference type="HOGENOM" id="CLU_027176_1_3_1"/>
<dbReference type="PANTHER" id="PTHR31672:SF13">
    <property type="entry name" value="F-BOX PROTEIN CPR30-LIKE"/>
    <property type="match status" value="1"/>
</dbReference>
<evidence type="ECO:0000313" key="1">
    <source>
        <dbReference type="EMBL" id="ONI26445.1"/>
    </source>
</evidence>
<dbReference type="Gramene" id="ONI26445">
    <property type="protein sequence ID" value="ONI26445"/>
    <property type="gene ID" value="PRUPE_1G025300"/>
</dbReference>
<dbReference type="InterPro" id="IPR017451">
    <property type="entry name" value="F-box-assoc_interact_dom"/>
</dbReference>
<dbReference type="Proteomes" id="UP000006882">
    <property type="component" value="Chromosome G1"/>
</dbReference>
<dbReference type="AlphaFoldDB" id="M5Y0Z8"/>
<dbReference type="InterPro" id="IPR006527">
    <property type="entry name" value="F-box-assoc_dom_typ1"/>
</dbReference>
<protein>
    <submittedName>
        <fullName evidence="1">Uncharacterized protein</fullName>
    </submittedName>
</protein>
<sequence length="306" mass="35053">MLNIPRELIFDILSRLQLKDLIRYMCVSRAWHAFIHNQNFMKLHLELSIKTNSTRTILIQSQSDPSYMGSLPFDSDETLGKSKVVHPMPPWKHGGRYTLILGYSIGLLFICNYDLNKDFTLWNPSIQKLKKLPFTTLEPHPSPGLEISRSHITNGFGYDSANDDYKLLGILELANSDDVIVSSQVHVYSLKSHSWKRIQNTPCDGYSFSEDSDSIVFLNGALSWLMSKESDDADKYMIVTLDLASEKCREFPIPVDRINIDISSLDLEVLGDYLCISVNCFWCRSEAWIMKEYGVTESWSLPYSIE</sequence>
<dbReference type="InterPro" id="IPR050796">
    <property type="entry name" value="SCF_F-box_component"/>
</dbReference>
<keyword evidence="2" id="KW-1185">Reference proteome</keyword>
<dbReference type="STRING" id="3760.M5Y0Z8"/>
<dbReference type="InterPro" id="IPR001810">
    <property type="entry name" value="F-box_dom"/>
</dbReference>
<dbReference type="eggNOG" id="ENOG502QVMN">
    <property type="taxonomic scope" value="Eukaryota"/>
</dbReference>
<organism evidence="1 2">
    <name type="scientific">Prunus persica</name>
    <name type="common">Peach</name>
    <name type="synonym">Amygdalus persica</name>
    <dbReference type="NCBI Taxonomy" id="3760"/>
    <lineage>
        <taxon>Eukaryota</taxon>
        <taxon>Viridiplantae</taxon>
        <taxon>Streptophyta</taxon>
        <taxon>Embryophyta</taxon>
        <taxon>Tracheophyta</taxon>
        <taxon>Spermatophyta</taxon>
        <taxon>Magnoliopsida</taxon>
        <taxon>eudicotyledons</taxon>
        <taxon>Gunneridae</taxon>
        <taxon>Pentapetalae</taxon>
        <taxon>rosids</taxon>
        <taxon>fabids</taxon>
        <taxon>Rosales</taxon>
        <taxon>Rosaceae</taxon>
        <taxon>Amygdaloideae</taxon>
        <taxon>Amygdaleae</taxon>
        <taxon>Prunus</taxon>
    </lineage>
</organism>
<dbReference type="InterPro" id="IPR036047">
    <property type="entry name" value="F-box-like_dom_sf"/>
</dbReference>
<dbReference type="Gene3D" id="1.20.1280.50">
    <property type="match status" value="1"/>
</dbReference>
<dbReference type="OrthoDB" id="591557at2759"/>
<dbReference type="SMART" id="SM00256">
    <property type="entry name" value="FBOX"/>
    <property type="match status" value="1"/>
</dbReference>
<gene>
    <name evidence="1" type="ORF">PRUPE_1G025300</name>
</gene>
<dbReference type="Pfam" id="PF07734">
    <property type="entry name" value="FBA_1"/>
    <property type="match status" value="1"/>
</dbReference>
<proteinExistence type="predicted"/>
<name>M5Y0Z8_PRUPE</name>
<dbReference type="NCBIfam" id="TIGR01640">
    <property type="entry name" value="F_box_assoc_1"/>
    <property type="match status" value="1"/>
</dbReference>
<evidence type="ECO:0000313" key="2">
    <source>
        <dbReference type="Proteomes" id="UP000006882"/>
    </source>
</evidence>
<dbReference type="SUPFAM" id="SSF81383">
    <property type="entry name" value="F-box domain"/>
    <property type="match status" value="1"/>
</dbReference>
<dbReference type="PROSITE" id="PS50181">
    <property type="entry name" value="FBOX"/>
    <property type="match status" value="1"/>
</dbReference>
<dbReference type="Pfam" id="PF00646">
    <property type="entry name" value="F-box"/>
    <property type="match status" value="1"/>
</dbReference>
<dbReference type="OMA" id="SQANECA"/>
<accession>M5Y0Z8</accession>
<reference evidence="1 2" key="1">
    <citation type="journal article" date="2013" name="Nat. Genet.">
        <title>The high-quality draft genome of peach (Prunus persica) identifies unique patterns of genetic diversity, domestication and genome evolution.</title>
        <authorList>
            <consortium name="International Peach Genome Initiative"/>
            <person name="Verde I."/>
            <person name="Abbott A.G."/>
            <person name="Scalabrin S."/>
            <person name="Jung S."/>
            <person name="Shu S."/>
            <person name="Marroni F."/>
            <person name="Zhebentyayeva T."/>
            <person name="Dettori M.T."/>
            <person name="Grimwood J."/>
            <person name="Cattonaro F."/>
            <person name="Zuccolo A."/>
            <person name="Rossini L."/>
            <person name="Jenkins J."/>
            <person name="Vendramin E."/>
            <person name="Meisel L.A."/>
            <person name="Decroocq V."/>
            <person name="Sosinski B."/>
            <person name="Prochnik S."/>
            <person name="Mitros T."/>
            <person name="Policriti A."/>
            <person name="Cipriani G."/>
            <person name="Dondini L."/>
            <person name="Ficklin S."/>
            <person name="Goodstein D.M."/>
            <person name="Xuan P."/>
            <person name="Del Fabbro C."/>
            <person name="Aramini V."/>
            <person name="Copetti D."/>
            <person name="Gonzalez S."/>
            <person name="Horner D.S."/>
            <person name="Falchi R."/>
            <person name="Lucas S."/>
            <person name="Mica E."/>
            <person name="Maldonado J."/>
            <person name="Lazzari B."/>
            <person name="Bielenberg D."/>
            <person name="Pirona R."/>
            <person name="Miculan M."/>
            <person name="Barakat A."/>
            <person name="Testolin R."/>
            <person name="Stella A."/>
            <person name="Tartarini S."/>
            <person name="Tonutti P."/>
            <person name="Arus P."/>
            <person name="Orellana A."/>
            <person name="Wells C."/>
            <person name="Main D."/>
            <person name="Vizzotto G."/>
            <person name="Silva H."/>
            <person name="Salamini F."/>
            <person name="Schmutz J."/>
            <person name="Morgante M."/>
            <person name="Rokhsar D.S."/>
        </authorList>
    </citation>
    <scope>NUCLEOTIDE SEQUENCE [LARGE SCALE GENOMIC DNA]</scope>
    <source>
        <strain evidence="2">cv. Nemared</strain>
    </source>
</reference>
<dbReference type="EMBL" id="CM007651">
    <property type="protein sequence ID" value="ONI26445.1"/>
    <property type="molecule type" value="Genomic_DNA"/>
</dbReference>
<dbReference type="KEGG" id="pper:18789265"/>
<dbReference type="PANTHER" id="PTHR31672">
    <property type="entry name" value="BNACNNG10540D PROTEIN"/>
    <property type="match status" value="1"/>
</dbReference>